<dbReference type="Pfam" id="PF01569">
    <property type="entry name" value="PAP2"/>
    <property type="match status" value="1"/>
</dbReference>
<dbReference type="Proteomes" id="UP001516464">
    <property type="component" value="Unassembled WGS sequence"/>
</dbReference>
<dbReference type="InterPro" id="IPR000326">
    <property type="entry name" value="PAP2/HPO"/>
</dbReference>
<name>A0ABQ7I085_9MICR</name>
<dbReference type="EMBL" id="SBIQ01000049">
    <property type="protein sequence ID" value="KAF7683819.1"/>
    <property type="molecule type" value="Genomic_DNA"/>
</dbReference>
<proteinExistence type="predicted"/>
<evidence type="ECO:0000313" key="3">
    <source>
        <dbReference type="EMBL" id="KAF7683819.1"/>
    </source>
</evidence>
<gene>
    <name evidence="3" type="ORF">TCON_0977</name>
</gene>
<evidence type="ECO:0000313" key="4">
    <source>
        <dbReference type="Proteomes" id="UP001516464"/>
    </source>
</evidence>
<evidence type="ECO:0000256" key="1">
    <source>
        <dbReference type="SAM" id="Phobius"/>
    </source>
</evidence>
<reference evidence="3 4" key="1">
    <citation type="submission" date="2019-01" db="EMBL/GenBank/DDBJ databases">
        <title>Genomes sequencing and comparative genomics of infectious freshwater microsporidia, Cucumispora dikerogammari and Thelohania contejeani.</title>
        <authorList>
            <person name="Cormier A."/>
            <person name="Giraud I."/>
            <person name="Wattier R."/>
            <person name="Teixeira M."/>
            <person name="Grandjean F."/>
            <person name="Rigaud T."/>
            <person name="Cordaux R."/>
        </authorList>
    </citation>
    <scope>NUCLEOTIDE SEQUENCE [LARGE SCALE GENOMIC DNA]</scope>
    <source>
        <strain evidence="3">T1</strain>
        <tissue evidence="3">Spores</tissue>
    </source>
</reference>
<feature type="transmembrane region" description="Helical" evidence="1">
    <location>
        <begin position="81"/>
        <end position="102"/>
    </location>
</feature>
<keyword evidence="1" id="KW-0472">Membrane</keyword>
<sequence length="162" mass="19232">MYIIDKLFGFLPLGLFIYHLFSLFKENNGNNEKFKHIIQTSKSLIIMCVSNILKEYFQVERQIKSNLEKPEYLHSVILNSYIYLFGSNFSFPSTHSIFFTSYLISNRKTWNIFICILGIFSRVFYEHHTWFQAIMGIILGMAIELIIYFILAFRKTKKVKIV</sequence>
<comment type="caution">
    <text evidence="3">The sequence shown here is derived from an EMBL/GenBank/DDBJ whole genome shotgun (WGS) entry which is preliminary data.</text>
</comment>
<organism evidence="3 4">
    <name type="scientific">Astathelohania contejeani</name>
    <dbReference type="NCBI Taxonomy" id="164912"/>
    <lineage>
        <taxon>Eukaryota</taxon>
        <taxon>Fungi</taxon>
        <taxon>Fungi incertae sedis</taxon>
        <taxon>Microsporidia</taxon>
        <taxon>Astathelohaniidae</taxon>
        <taxon>Astathelohania</taxon>
    </lineage>
</organism>
<keyword evidence="4" id="KW-1185">Reference proteome</keyword>
<dbReference type="CDD" id="cd01610">
    <property type="entry name" value="PAP2_like"/>
    <property type="match status" value="1"/>
</dbReference>
<accession>A0ABQ7I085</accession>
<protein>
    <recommendedName>
        <fullName evidence="2">Phosphatidic acid phosphatase type 2/haloperoxidase domain-containing protein</fullName>
    </recommendedName>
</protein>
<feature type="transmembrane region" description="Helical" evidence="1">
    <location>
        <begin position="109"/>
        <end position="125"/>
    </location>
</feature>
<feature type="transmembrane region" description="Helical" evidence="1">
    <location>
        <begin position="131"/>
        <end position="153"/>
    </location>
</feature>
<dbReference type="SUPFAM" id="SSF48317">
    <property type="entry name" value="Acid phosphatase/Vanadium-dependent haloperoxidase"/>
    <property type="match status" value="1"/>
</dbReference>
<keyword evidence="1" id="KW-1133">Transmembrane helix</keyword>
<feature type="transmembrane region" description="Helical" evidence="1">
    <location>
        <begin position="7"/>
        <end position="24"/>
    </location>
</feature>
<evidence type="ECO:0000259" key="2">
    <source>
        <dbReference type="Pfam" id="PF01569"/>
    </source>
</evidence>
<dbReference type="InterPro" id="IPR036938">
    <property type="entry name" value="PAP2/HPO_sf"/>
</dbReference>
<keyword evidence="1" id="KW-0812">Transmembrane</keyword>
<feature type="domain" description="Phosphatidic acid phosphatase type 2/haloperoxidase" evidence="2">
    <location>
        <begin position="45"/>
        <end position="150"/>
    </location>
</feature>
<dbReference type="Gene3D" id="1.20.144.10">
    <property type="entry name" value="Phosphatidic acid phosphatase type 2/haloperoxidase"/>
    <property type="match status" value="1"/>
</dbReference>